<organism evidence="9 10">
    <name type="scientific">Ancylobacter pratisalsi</name>
    <dbReference type="NCBI Taxonomy" id="1745854"/>
    <lineage>
        <taxon>Bacteria</taxon>
        <taxon>Pseudomonadati</taxon>
        <taxon>Pseudomonadota</taxon>
        <taxon>Alphaproteobacteria</taxon>
        <taxon>Hyphomicrobiales</taxon>
        <taxon>Xanthobacteraceae</taxon>
        <taxon>Ancylobacter</taxon>
    </lineage>
</organism>
<proteinExistence type="inferred from homology"/>
<keyword evidence="5 7" id="KW-1133">Transmembrane helix</keyword>
<feature type="transmembrane region" description="Helical" evidence="7">
    <location>
        <begin position="121"/>
        <end position="140"/>
    </location>
</feature>
<dbReference type="Proteomes" id="UP000464751">
    <property type="component" value="Chromosome"/>
</dbReference>
<dbReference type="AlphaFoldDB" id="A0A6P1YR34"/>
<gene>
    <name evidence="9" type="ORF">G3A50_11170</name>
</gene>
<evidence type="ECO:0000313" key="9">
    <source>
        <dbReference type="EMBL" id="QIB34204.1"/>
    </source>
</evidence>
<dbReference type="EMBL" id="CP048630">
    <property type="protein sequence ID" value="QIB34204.1"/>
    <property type="molecule type" value="Genomic_DNA"/>
</dbReference>
<dbReference type="KEGG" id="apra:G3A50_11170"/>
<evidence type="ECO:0000256" key="6">
    <source>
        <dbReference type="ARBA" id="ARBA00023136"/>
    </source>
</evidence>
<dbReference type="InterPro" id="IPR032818">
    <property type="entry name" value="DedA-like"/>
</dbReference>
<keyword evidence="4 7" id="KW-0812">Transmembrane</keyword>
<evidence type="ECO:0000256" key="7">
    <source>
        <dbReference type="RuleBase" id="RU367016"/>
    </source>
</evidence>
<keyword evidence="6 7" id="KW-0472">Membrane</keyword>
<feature type="transmembrane region" description="Helical" evidence="7">
    <location>
        <begin position="25"/>
        <end position="50"/>
    </location>
</feature>
<comment type="subcellular location">
    <subcellularLocation>
        <location evidence="1 7">Cell membrane</location>
        <topology evidence="1 7">Multi-pass membrane protein</topology>
    </subcellularLocation>
</comment>
<evidence type="ECO:0000256" key="5">
    <source>
        <dbReference type="ARBA" id="ARBA00022989"/>
    </source>
</evidence>
<dbReference type="RefSeq" id="WP_163075349.1">
    <property type="nucleotide sequence ID" value="NZ_CP048630.1"/>
</dbReference>
<comment type="similarity">
    <text evidence="2 7">Belongs to the DedA family.</text>
</comment>
<dbReference type="PANTHER" id="PTHR30353:SF15">
    <property type="entry name" value="INNER MEMBRANE PROTEIN YABI"/>
    <property type="match status" value="1"/>
</dbReference>
<name>A0A6P1YR34_9HYPH</name>
<evidence type="ECO:0000256" key="3">
    <source>
        <dbReference type="ARBA" id="ARBA00022475"/>
    </source>
</evidence>
<evidence type="ECO:0000259" key="8">
    <source>
        <dbReference type="Pfam" id="PF09335"/>
    </source>
</evidence>
<dbReference type="PANTHER" id="PTHR30353">
    <property type="entry name" value="INNER MEMBRANE PROTEIN DEDA-RELATED"/>
    <property type="match status" value="1"/>
</dbReference>
<dbReference type="InterPro" id="IPR032816">
    <property type="entry name" value="VTT_dom"/>
</dbReference>
<evidence type="ECO:0000256" key="2">
    <source>
        <dbReference type="ARBA" id="ARBA00010792"/>
    </source>
</evidence>
<evidence type="ECO:0000313" key="10">
    <source>
        <dbReference type="Proteomes" id="UP000464751"/>
    </source>
</evidence>
<dbReference type="GO" id="GO:0005886">
    <property type="term" value="C:plasma membrane"/>
    <property type="evidence" value="ECO:0007669"/>
    <property type="project" value="UniProtKB-SubCell"/>
</dbReference>
<feature type="domain" description="VTT" evidence="8">
    <location>
        <begin position="44"/>
        <end position="167"/>
    </location>
</feature>
<accession>A0A6P1YR34</accession>
<feature type="transmembrane region" description="Helical" evidence="7">
    <location>
        <begin position="62"/>
        <end position="83"/>
    </location>
</feature>
<dbReference type="Pfam" id="PF09335">
    <property type="entry name" value="VTT_dom"/>
    <property type="match status" value="1"/>
</dbReference>
<sequence length="175" mass="19207">MFADIQSFAQDALSFVQAHAHWAPYVAFALAFGESLAVISLVVPATFILIGMGPIIEAGGISLLPVWAGAALGAALGDAVSYWTGFWLKDRAYRLWPFTAYPQMLERGERFFHRHGSWSVFIGRFFGPIRAVIPLVAGMFAMPHFIFQMANIASAMLWAFVLLAPGAAAMKFWGF</sequence>
<protein>
    <submittedName>
        <fullName evidence="9">DedA family protein</fullName>
    </submittedName>
</protein>
<evidence type="ECO:0000256" key="4">
    <source>
        <dbReference type="ARBA" id="ARBA00022692"/>
    </source>
</evidence>
<evidence type="ECO:0000256" key="1">
    <source>
        <dbReference type="ARBA" id="ARBA00004651"/>
    </source>
</evidence>
<reference evidence="9 10" key="1">
    <citation type="submission" date="2020-02" db="EMBL/GenBank/DDBJ databases">
        <authorList>
            <person name="Li G."/>
        </authorList>
    </citation>
    <scope>NUCLEOTIDE SEQUENCE [LARGE SCALE GENOMIC DNA]</scope>
    <source>
        <strain evidence="9 10">DSM 102029</strain>
    </source>
</reference>
<keyword evidence="10" id="KW-1185">Reference proteome</keyword>
<keyword evidence="3 7" id="KW-1003">Cell membrane</keyword>
<feature type="transmembrane region" description="Helical" evidence="7">
    <location>
        <begin position="152"/>
        <end position="173"/>
    </location>
</feature>